<sequence>MARAPVYAPTPVPNNVIYAFGSDKDVARVLKSTTTTANATLTGVMVGTPVHHAYAANTFITSNITASGDMAWLVNRGGNSEQFMFMDASAGVFYITPTNGGLTIGLAAGAPAPDVASSVLIWASDAGAIAHNTSSLLILEKQDDAYIHFVAPIAGGLLFGDVAQDLAGRLIYTHADDSWEFWMGNTQRLDYKAATFAFQESTTISSTGALTINAFTAGGNIIGAATYNIGSAASPFAELYIGNTNDYLKVVLADSVPTLYGVGGFLRIGDAQVTQHGLNSEDDLMVTGDLEVNATFYPNAQTLGGTITGGSNKMDSMGFIGIKVAASASIALYYSEALTITDDLDHMGASFRPTFGVTGSAFTGSVTGVHALLSSRSTNSQNWTEDVGLRGFHAVPTTFAGSAGTITGAASFYATPVISGAATVLTVTNLYGLYIEAMSLVGNSKLTNQYGIYIGDQAGGATLNYGIYVAGGASGGIIIASADPLILGVAGASTGKMEFDGATSGTVTLTVNTTAGTWAMELPAAVGGAGEQLTDAAGNGVTSWAAAGSRRGLKDVIGLWDRPQGALDRMLNTKVYRFHYKEGMGTRDRATEYVGVMGDEASWAMHYKGGIVNPVNTLGYMVLGFQAVDAQIQRLERELTELKAQVGRS</sequence>
<proteinExistence type="predicted"/>
<accession>A0A0F9H3Q5</accession>
<organism evidence="1">
    <name type="scientific">marine sediment metagenome</name>
    <dbReference type="NCBI Taxonomy" id="412755"/>
    <lineage>
        <taxon>unclassified sequences</taxon>
        <taxon>metagenomes</taxon>
        <taxon>ecological metagenomes</taxon>
    </lineage>
</organism>
<dbReference type="EMBL" id="LAZR01026062">
    <property type="protein sequence ID" value="KKL69912.1"/>
    <property type="molecule type" value="Genomic_DNA"/>
</dbReference>
<name>A0A0F9H3Q5_9ZZZZ</name>
<gene>
    <name evidence="1" type="ORF">LCGC14_2110180</name>
</gene>
<comment type="caution">
    <text evidence="1">The sequence shown here is derived from an EMBL/GenBank/DDBJ whole genome shotgun (WGS) entry which is preliminary data.</text>
</comment>
<evidence type="ECO:0000313" key="1">
    <source>
        <dbReference type="EMBL" id="KKL69912.1"/>
    </source>
</evidence>
<dbReference type="AlphaFoldDB" id="A0A0F9H3Q5"/>
<protein>
    <submittedName>
        <fullName evidence="1">Uncharacterized protein</fullName>
    </submittedName>
</protein>
<reference evidence="1" key="1">
    <citation type="journal article" date="2015" name="Nature">
        <title>Complex archaea that bridge the gap between prokaryotes and eukaryotes.</title>
        <authorList>
            <person name="Spang A."/>
            <person name="Saw J.H."/>
            <person name="Jorgensen S.L."/>
            <person name="Zaremba-Niedzwiedzka K."/>
            <person name="Martijn J."/>
            <person name="Lind A.E."/>
            <person name="van Eijk R."/>
            <person name="Schleper C."/>
            <person name="Guy L."/>
            <person name="Ettema T.J."/>
        </authorList>
    </citation>
    <scope>NUCLEOTIDE SEQUENCE</scope>
</reference>